<organism evidence="2 3">
    <name type="scientific">Helobdella robusta</name>
    <name type="common">Californian leech</name>
    <dbReference type="NCBI Taxonomy" id="6412"/>
    <lineage>
        <taxon>Eukaryota</taxon>
        <taxon>Metazoa</taxon>
        <taxon>Spiralia</taxon>
        <taxon>Lophotrochozoa</taxon>
        <taxon>Annelida</taxon>
        <taxon>Clitellata</taxon>
        <taxon>Hirudinea</taxon>
        <taxon>Rhynchobdellida</taxon>
        <taxon>Glossiphoniidae</taxon>
        <taxon>Helobdella</taxon>
    </lineage>
</organism>
<reference evidence="2" key="3">
    <citation type="submission" date="2015-06" db="UniProtKB">
        <authorList>
            <consortium name="EnsemblMetazoa"/>
        </authorList>
    </citation>
    <scope>IDENTIFICATION</scope>
</reference>
<keyword evidence="3" id="KW-1185">Reference proteome</keyword>
<dbReference type="EMBL" id="KB096551">
    <property type="protein sequence ID" value="ESO04065.1"/>
    <property type="molecule type" value="Genomic_DNA"/>
</dbReference>
<dbReference type="AlphaFoldDB" id="T1F6F8"/>
<dbReference type="GeneID" id="20204407"/>
<evidence type="ECO:0000313" key="3">
    <source>
        <dbReference type="Proteomes" id="UP000015101"/>
    </source>
</evidence>
<dbReference type="InParanoid" id="T1F6F8"/>
<evidence type="ECO:0000313" key="2">
    <source>
        <dbReference type="EnsemblMetazoa" id="HelroP173139"/>
    </source>
</evidence>
<dbReference type="HOGENOM" id="CLU_856001_0_0_1"/>
<reference evidence="1 3" key="2">
    <citation type="journal article" date="2013" name="Nature">
        <title>Insights into bilaterian evolution from three spiralian genomes.</title>
        <authorList>
            <person name="Simakov O."/>
            <person name="Marletaz F."/>
            <person name="Cho S.J."/>
            <person name="Edsinger-Gonzales E."/>
            <person name="Havlak P."/>
            <person name="Hellsten U."/>
            <person name="Kuo D.H."/>
            <person name="Larsson T."/>
            <person name="Lv J."/>
            <person name="Arendt D."/>
            <person name="Savage R."/>
            <person name="Osoegawa K."/>
            <person name="de Jong P."/>
            <person name="Grimwood J."/>
            <person name="Chapman J.A."/>
            <person name="Shapiro H."/>
            <person name="Aerts A."/>
            <person name="Otillar R.P."/>
            <person name="Terry A.Y."/>
            <person name="Boore J.L."/>
            <person name="Grigoriev I.V."/>
            <person name="Lindberg D.R."/>
            <person name="Seaver E.C."/>
            <person name="Weisblat D.A."/>
            <person name="Putnam N.H."/>
            <person name="Rokhsar D.S."/>
        </authorList>
    </citation>
    <scope>NUCLEOTIDE SEQUENCE</scope>
</reference>
<dbReference type="EMBL" id="AMQM01004458">
    <property type="status" value="NOT_ANNOTATED_CDS"/>
    <property type="molecule type" value="Genomic_DNA"/>
</dbReference>
<dbReference type="RefSeq" id="XP_009018001.1">
    <property type="nucleotide sequence ID" value="XM_009019753.1"/>
</dbReference>
<reference evidence="3" key="1">
    <citation type="submission" date="2012-12" db="EMBL/GenBank/DDBJ databases">
        <authorList>
            <person name="Hellsten U."/>
            <person name="Grimwood J."/>
            <person name="Chapman J.A."/>
            <person name="Shapiro H."/>
            <person name="Aerts A."/>
            <person name="Otillar R.P."/>
            <person name="Terry A.Y."/>
            <person name="Boore J.L."/>
            <person name="Simakov O."/>
            <person name="Marletaz F."/>
            <person name="Cho S.-J."/>
            <person name="Edsinger-Gonzales E."/>
            <person name="Havlak P."/>
            <person name="Kuo D.-H."/>
            <person name="Larsson T."/>
            <person name="Lv J."/>
            <person name="Arendt D."/>
            <person name="Savage R."/>
            <person name="Osoegawa K."/>
            <person name="de Jong P."/>
            <person name="Lindberg D.R."/>
            <person name="Seaver E.C."/>
            <person name="Weisblat D.A."/>
            <person name="Putnam N.H."/>
            <person name="Grigoriev I.V."/>
            <person name="Rokhsar D.S."/>
        </authorList>
    </citation>
    <scope>NUCLEOTIDE SEQUENCE</scope>
</reference>
<proteinExistence type="predicted"/>
<dbReference type="KEGG" id="hro:HELRODRAFT_173139"/>
<sequence>MLSHLINVLERLNQKSLTPNFDIVSISKYLYMTVKYLGMTNVESDENHYSRILNITTDYLKNFRSNFNSLAYCYQLKTFNIVSSLWILDLQMLIGKNGEEIFSTALHTLNQKITDQLKRMFSLEPFLQSLRINLNLKTDASRLTYVAVTVRCPGFYKFTSKSSQARFQDELMIFFHIQLTLHNPCGEDWLKLCRERTQLYTLSDEEWKTFLVQLFENLVESLRKDHYRSKFSTKNHQGSFLNSSFVNLLSELVYVLIWMLRCTVEYENQRYGNISPMTSGNMFTIKQYRFFWHWLVFEVAHIWWFYDIGMNGTLWTIMSILGVKM</sequence>
<gene>
    <name evidence="2" type="primary">20204407</name>
    <name evidence="1" type="ORF">HELRODRAFT_173139</name>
</gene>
<dbReference type="Proteomes" id="UP000015101">
    <property type="component" value="Unassembled WGS sequence"/>
</dbReference>
<name>T1F6F8_HELRO</name>
<dbReference type="CTD" id="20204407"/>
<dbReference type="EnsemblMetazoa" id="HelroT173139">
    <property type="protein sequence ID" value="HelroP173139"/>
    <property type="gene ID" value="HelroG173139"/>
</dbReference>
<accession>T1F6F8</accession>
<protein>
    <submittedName>
        <fullName evidence="1 2">Uncharacterized protein</fullName>
    </submittedName>
</protein>
<evidence type="ECO:0000313" key="1">
    <source>
        <dbReference type="EMBL" id="ESO04065.1"/>
    </source>
</evidence>